<protein>
    <recommendedName>
        <fullName evidence="1">peptidylprolyl isomerase</fullName>
        <ecNumber evidence="1">5.2.1.8</ecNumber>
    </recommendedName>
</protein>
<dbReference type="InterPro" id="IPR044665">
    <property type="entry name" value="E_coli_cyclophilin_A-like"/>
</dbReference>
<feature type="signal peptide" evidence="4">
    <location>
        <begin position="1"/>
        <end position="21"/>
    </location>
</feature>
<name>A0AAN7TWI1_9MYCE</name>
<evidence type="ECO:0000313" key="6">
    <source>
        <dbReference type="EMBL" id="KAK5576913.1"/>
    </source>
</evidence>
<keyword evidence="2" id="KW-0697">Rotamase</keyword>
<evidence type="ECO:0000313" key="7">
    <source>
        <dbReference type="Proteomes" id="UP001344447"/>
    </source>
</evidence>
<dbReference type="Pfam" id="PF00160">
    <property type="entry name" value="Pro_isomerase"/>
    <property type="match status" value="1"/>
</dbReference>
<dbReference type="PANTHER" id="PTHR43246">
    <property type="entry name" value="PEPTIDYL-PROLYL CIS-TRANS ISOMERASE CYP38, CHLOROPLASTIC"/>
    <property type="match status" value="1"/>
</dbReference>
<evidence type="ECO:0000256" key="4">
    <source>
        <dbReference type="SAM" id="SignalP"/>
    </source>
</evidence>
<sequence>MNKFNFMSLFILLSFIGIVYSQQSPQTYNVLFSTSKGDVEIFVNRSYSPYGSDRFYALINDGFYTDNAFFRVIQSPLFVAQFGISPDSSLNEKWNITIPNDPVVISNTAGTITFAAEEVNNQACCRTTQLFINYADNSFLDGAGFSPFGKVISGFNNTLNFYGGYGEQPDQSLIYSEGNSYLQENFPLLSYLNSVKIISEEW</sequence>
<evidence type="ECO:0000256" key="3">
    <source>
        <dbReference type="ARBA" id="ARBA00023235"/>
    </source>
</evidence>
<organism evidence="6 7">
    <name type="scientific">Dictyostelium firmibasis</name>
    <dbReference type="NCBI Taxonomy" id="79012"/>
    <lineage>
        <taxon>Eukaryota</taxon>
        <taxon>Amoebozoa</taxon>
        <taxon>Evosea</taxon>
        <taxon>Eumycetozoa</taxon>
        <taxon>Dictyostelia</taxon>
        <taxon>Dictyosteliales</taxon>
        <taxon>Dictyosteliaceae</taxon>
        <taxon>Dictyostelium</taxon>
    </lineage>
</organism>
<gene>
    <name evidence="6" type="ORF">RB653_001850</name>
</gene>
<dbReference type="EMBL" id="JAVFKY010000004">
    <property type="protein sequence ID" value="KAK5576913.1"/>
    <property type="molecule type" value="Genomic_DNA"/>
</dbReference>
<keyword evidence="7" id="KW-1185">Reference proteome</keyword>
<keyword evidence="3" id="KW-0413">Isomerase</keyword>
<dbReference type="AlphaFoldDB" id="A0AAN7TWI1"/>
<dbReference type="Gene3D" id="2.40.100.10">
    <property type="entry name" value="Cyclophilin-like"/>
    <property type="match status" value="1"/>
</dbReference>
<proteinExistence type="predicted"/>
<dbReference type="EC" id="5.2.1.8" evidence="1"/>
<comment type="caution">
    <text evidence="6">The sequence shown here is derived from an EMBL/GenBank/DDBJ whole genome shotgun (WGS) entry which is preliminary data.</text>
</comment>
<feature type="domain" description="PPIase cyclophilin-type" evidence="5">
    <location>
        <begin position="37"/>
        <end position="156"/>
    </location>
</feature>
<evidence type="ECO:0000256" key="2">
    <source>
        <dbReference type="ARBA" id="ARBA00023110"/>
    </source>
</evidence>
<dbReference type="InterPro" id="IPR002130">
    <property type="entry name" value="Cyclophilin-type_PPIase_dom"/>
</dbReference>
<dbReference type="GO" id="GO:0003755">
    <property type="term" value="F:peptidyl-prolyl cis-trans isomerase activity"/>
    <property type="evidence" value="ECO:0007669"/>
    <property type="project" value="UniProtKB-KW"/>
</dbReference>
<evidence type="ECO:0000259" key="5">
    <source>
        <dbReference type="PROSITE" id="PS50072"/>
    </source>
</evidence>
<dbReference type="InterPro" id="IPR029000">
    <property type="entry name" value="Cyclophilin-like_dom_sf"/>
</dbReference>
<reference evidence="6 7" key="1">
    <citation type="submission" date="2023-11" db="EMBL/GenBank/DDBJ databases">
        <title>Dfirmibasis_genome.</title>
        <authorList>
            <person name="Edelbroek B."/>
            <person name="Kjellin J."/>
            <person name="Jerlstrom-Hultqvist J."/>
            <person name="Soderbom F."/>
        </authorList>
    </citation>
    <scope>NUCLEOTIDE SEQUENCE [LARGE SCALE GENOMIC DNA]</scope>
    <source>
        <strain evidence="6 7">TNS-C-14</strain>
    </source>
</reference>
<dbReference type="Proteomes" id="UP001344447">
    <property type="component" value="Unassembled WGS sequence"/>
</dbReference>
<evidence type="ECO:0000256" key="1">
    <source>
        <dbReference type="ARBA" id="ARBA00013194"/>
    </source>
</evidence>
<dbReference type="SUPFAM" id="SSF50891">
    <property type="entry name" value="Cyclophilin-like"/>
    <property type="match status" value="1"/>
</dbReference>
<dbReference type="PROSITE" id="PS50072">
    <property type="entry name" value="CSA_PPIASE_2"/>
    <property type="match status" value="1"/>
</dbReference>
<feature type="chain" id="PRO_5042903627" description="peptidylprolyl isomerase" evidence="4">
    <location>
        <begin position="22"/>
        <end position="202"/>
    </location>
</feature>
<keyword evidence="4" id="KW-0732">Signal</keyword>
<accession>A0AAN7TWI1</accession>